<feature type="region of interest" description="Disordered" evidence="1">
    <location>
        <begin position="480"/>
        <end position="506"/>
    </location>
</feature>
<dbReference type="AlphaFoldDB" id="A0A8H3IYS4"/>
<feature type="region of interest" description="Disordered" evidence="1">
    <location>
        <begin position="65"/>
        <end position="162"/>
    </location>
</feature>
<feature type="compositionally biased region" description="Polar residues" evidence="1">
    <location>
        <begin position="97"/>
        <end position="109"/>
    </location>
</feature>
<gene>
    <name evidence="2" type="ORF">HETSPECPRED_008632</name>
</gene>
<evidence type="ECO:0000313" key="2">
    <source>
        <dbReference type="EMBL" id="CAF9933384.1"/>
    </source>
</evidence>
<accession>A0A8H3IYS4</accession>
<name>A0A8H3IYS4_9LECA</name>
<evidence type="ECO:0000256" key="1">
    <source>
        <dbReference type="SAM" id="MobiDB-lite"/>
    </source>
</evidence>
<dbReference type="Proteomes" id="UP000664521">
    <property type="component" value="Unassembled WGS sequence"/>
</dbReference>
<evidence type="ECO:0000313" key="3">
    <source>
        <dbReference type="Proteomes" id="UP000664521"/>
    </source>
</evidence>
<feature type="region of interest" description="Disordered" evidence="1">
    <location>
        <begin position="192"/>
        <end position="216"/>
    </location>
</feature>
<dbReference type="CDD" id="cd14686">
    <property type="entry name" value="bZIP"/>
    <property type="match status" value="1"/>
</dbReference>
<organism evidence="2 3">
    <name type="scientific">Heterodermia speciosa</name>
    <dbReference type="NCBI Taxonomy" id="116794"/>
    <lineage>
        <taxon>Eukaryota</taxon>
        <taxon>Fungi</taxon>
        <taxon>Dikarya</taxon>
        <taxon>Ascomycota</taxon>
        <taxon>Pezizomycotina</taxon>
        <taxon>Lecanoromycetes</taxon>
        <taxon>OSLEUM clade</taxon>
        <taxon>Lecanoromycetidae</taxon>
        <taxon>Caliciales</taxon>
        <taxon>Physciaceae</taxon>
        <taxon>Heterodermia</taxon>
    </lineage>
</organism>
<reference evidence="2" key="1">
    <citation type="submission" date="2021-03" db="EMBL/GenBank/DDBJ databases">
        <authorList>
            <person name="Tagirdzhanova G."/>
        </authorList>
    </citation>
    <scope>NUCLEOTIDE SEQUENCE</scope>
</reference>
<dbReference type="OrthoDB" id="10686234at2759"/>
<sequence length="561" mass="61557">MSNTQFTPGSQVLSLHGVADEIALYTCCSCGLNYRSIIRLGQSVLCRSCSHERCPRCATWGNGEQDSDSVYGAEQEEASASTATEIRRPANARFPQRRSTTSNTPQSPLLNDFGFRSVTGPPGSPYIGSPSRSRDDLFRTGKRTASGRIHNPAGPSSMLMRGSSFRQPQMDNPQMLPGSRSRAYSLEGGMCGTPSQMGTPASLSGDSFSSTPYLSGASGSPWEDSLYGTPQLPEFENFNLGDSASAAINVLPPAGPPATKRKVQDHADCPVRLEEVLRKKPKKRRMTQPQQKVWVEDPEDQKLLDRKRNTMHARNSRQNRTTYMEGLEIYQQWATPKIQKLEQELEAKNEEVARLRRENAALKPTTMAPPPVPRDIASEFGTPQPSFEGDWPVMDSSQKPTPPDADEPDKMSFFPALEDQRLSVPPNARSFVSLPPLATPHPISTTTGPPIPDPDTAALNEQALLRALDEGDLILSQFDAHSTTPTEPPSNNPWFYSDQPVPAPSSAEILPRDHDVFEFEDPSLANLDPTLLANFDWPDLGLNVNNGEDDGGHAQDDTSRM</sequence>
<feature type="region of interest" description="Disordered" evidence="1">
    <location>
        <begin position="364"/>
        <end position="408"/>
    </location>
</feature>
<evidence type="ECO:0008006" key="4">
    <source>
        <dbReference type="Google" id="ProtNLM"/>
    </source>
</evidence>
<dbReference type="EMBL" id="CAJPDS010000067">
    <property type="protein sequence ID" value="CAF9933384.1"/>
    <property type="molecule type" value="Genomic_DNA"/>
</dbReference>
<proteinExistence type="predicted"/>
<protein>
    <recommendedName>
        <fullName evidence="4">BZIP domain-containing protein</fullName>
    </recommendedName>
</protein>
<feature type="compositionally biased region" description="Polar residues" evidence="1">
    <location>
        <begin position="193"/>
        <end position="213"/>
    </location>
</feature>
<comment type="caution">
    <text evidence="2">The sequence shown here is derived from an EMBL/GenBank/DDBJ whole genome shotgun (WGS) entry which is preliminary data.</text>
</comment>
<keyword evidence="3" id="KW-1185">Reference proteome</keyword>